<dbReference type="InterPro" id="IPR011051">
    <property type="entry name" value="RmlC_Cupin_sf"/>
</dbReference>
<dbReference type="OrthoDB" id="7059163at2"/>
<gene>
    <name evidence="7" type="ORF">CH364_05000</name>
</gene>
<proteinExistence type="inferred from homology"/>
<organism evidence="7 8">
    <name type="scientific">Leptospira harrisiae</name>
    <dbReference type="NCBI Taxonomy" id="2023189"/>
    <lineage>
        <taxon>Bacteria</taxon>
        <taxon>Pseudomonadati</taxon>
        <taxon>Spirochaetota</taxon>
        <taxon>Spirochaetia</taxon>
        <taxon>Leptospirales</taxon>
        <taxon>Leptospiraceae</taxon>
        <taxon>Leptospira</taxon>
    </lineage>
</organism>
<accession>A0A2N0AMW1</accession>
<evidence type="ECO:0000256" key="5">
    <source>
        <dbReference type="ARBA" id="ARBA00023004"/>
    </source>
</evidence>
<feature type="binding site" evidence="6">
    <location>
        <position position="102"/>
    </location>
    <ligand>
        <name>Fe cation</name>
        <dbReference type="ChEBI" id="CHEBI:24875"/>
        <note>catalytic</note>
    </ligand>
</feature>
<feature type="binding site" evidence="6">
    <location>
        <position position="54"/>
    </location>
    <ligand>
        <name>Fe cation</name>
        <dbReference type="ChEBI" id="CHEBI:24875"/>
        <note>catalytic</note>
    </ligand>
</feature>
<dbReference type="InterPro" id="IPR010300">
    <property type="entry name" value="CDO_1"/>
</dbReference>
<dbReference type="AlphaFoldDB" id="A0A2N0AMW1"/>
<feature type="binding site" evidence="6">
    <location>
        <position position="56"/>
    </location>
    <ligand>
        <name>Fe cation</name>
        <dbReference type="ChEBI" id="CHEBI:24875"/>
        <note>catalytic</note>
    </ligand>
</feature>
<comment type="similarity">
    <text evidence="1">Belongs to the cysteine dioxygenase family.</text>
</comment>
<evidence type="ECO:0000256" key="2">
    <source>
        <dbReference type="ARBA" id="ARBA00022723"/>
    </source>
</evidence>
<dbReference type="GO" id="GO:0008198">
    <property type="term" value="F:ferrous iron binding"/>
    <property type="evidence" value="ECO:0007669"/>
    <property type="project" value="TreeGrafter"/>
</dbReference>
<keyword evidence="5 6" id="KW-0408">Iron</keyword>
<evidence type="ECO:0000313" key="7">
    <source>
        <dbReference type="EMBL" id="PJZ85575.1"/>
    </source>
</evidence>
<reference evidence="7 8" key="1">
    <citation type="submission" date="2017-07" db="EMBL/GenBank/DDBJ databases">
        <title>Leptospira spp. isolated from tropical soils.</title>
        <authorList>
            <person name="Thibeaux R."/>
            <person name="Iraola G."/>
            <person name="Ferres I."/>
            <person name="Bierque E."/>
            <person name="Girault D."/>
            <person name="Soupe-Gilbert M.-E."/>
            <person name="Picardeau M."/>
            <person name="Goarant C."/>
        </authorList>
    </citation>
    <scope>NUCLEOTIDE SEQUENCE [LARGE SCALE GENOMIC DNA]</scope>
    <source>
        <strain evidence="7 8">FH2-B-A1</strain>
    </source>
</reference>
<dbReference type="Gene3D" id="2.60.120.10">
    <property type="entry name" value="Jelly Rolls"/>
    <property type="match status" value="1"/>
</dbReference>
<dbReference type="PANTHER" id="PTHR12918:SF1">
    <property type="entry name" value="CYSTEINE DIOXYGENASE TYPE 1"/>
    <property type="match status" value="1"/>
</dbReference>
<dbReference type="Pfam" id="PF05995">
    <property type="entry name" value="CDO_I"/>
    <property type="match status" value="1"/>
</dbReference>
<evidence type="ECO:0000256" key="4">
    <source>
        <dbReference type="ARBA" id="ARBA00023002"/>
    </source>
</evidence>
<dbReference type="EMBL" id="NPDX01000001">
    <property type="protein sequence ID" value="PJZ85575.1"/>
    <property type="molecule type" value="Genomic_DNA"/>
</dbReference>
<evidence type="ECO:0000313" key="8">
    <source>
        <dbReference type="Proteomes" id="UP000232145"/>
    </source>
</evidence>
<keyword evidence="8" id="KW-1185">Reference proteome</keyword>
<dbReference type="SUPFAM" id="SSF51182">
    <property type="entry name" value="RmlC-like cupins"/>
    <property type="match status" value="1"/>
</dbReference>
<sequence length="151" mass="17571">MDDILFALETLRGIEIEGDFKIGDGERKRYKYAEGNDWEILLLVWGKNAKTPIHDHNGSQGWIRMVEGNLIELCFDKSRILQRKNVLGVDTETYIDDSRGTHQIINEFQSKAISLHLYSPPITNCSIYDEISNEWKPQKLENHSFEEVFIK</sequence>
<protein>
    <recommendedName>
        <fullName evidence="9">Cysteine dioxygenase</fullName>
    </recommendedName>
</protein>
<dbReference type="Proteomes" id="UP000232145">
    <property type="component" value="Unassembled WGS sequence"/>
</dbReference>
<keyword evidence="4" id="KW-0560">Oxidoreductase</keyword>
<dbReference type="InterPro" id="IPR014710">
    <property type="entry name" value="RmlC-like_jellyroll"/>
</dbReference>
<keyword evidence="3" id="KW-0223">Dioxygenase</keyword>
<evidence type="ECO:0000256" key="3">
    <source>
        <dbReference type="ARBA" id="ARBA00022964"/>
    </source>
</evidence>
<dbReference type="GO" id="GO:0016702">
    <property type="term" value="F:oxidoreductase activity, acting on single donors with incorporation of molecular oxygen, incorporation of two atoms of oxygen"/>
    <property type="evidence" value="ECO:0007669"/>
    <property type="project" value="InterPro"/>
</dbReference>
<comment type="caution">
    <text evidence="7">The sequence shown here is derived from an EMBL/GenBank/DDBJ whole genome shotgun (WGS) entry which is preliminary data.</text>
</comment>
<dbReference type="PANTHER" id="PTHR12918">
    <property type="entry name" value="CYSTEINE DIOXYGENASE"/>
    <property type="match status" value="1"/>
</dbReference>
<dbReference type="RefSeq" id="WP_100742470.1">
    <property type="nucleotide sequence ID" value="NZ_NPDW01000001.1"/>
</dbReference>
<keyword evidence="2 6" id="KW-0479">Metal-binding</keyword>
<dbReference type="CDD" id="cd10548">
    <property type="entry name" value="cupin_CDO"/>
    <property type="match status" value="1"/>
</dbReference>
<evidence type="ECO:0008006" key="9">
    <source>
        <dbReference type="Google" id="ProtNLM"/>
    </source>
</evidence>
<name>A0A2N0AMW1_9LEPT</name>
<evidence type="ECO:0000256" key="1">
    <source>
        <dbReference type="ARBA" id="ARBA00006622"/>
    </source>
</evidence>
<evidence type="ECO:0000256" key="6">
    <source>
        <dbReference type="PIRSR" id="PIRSR610300-51"/>
    </source>
</evidence>